<feature type="region of interest" description="Disordered" evidence="1">
    <location>
        <begin position="409"/>
        <end position="490"/>
    </location>
</feature>
<feature type="compositionally biased region" description="Low complexity" evidence="1">
    <location>
        <begin position="455"/>
        <end position="472"/>
    </location>
</feature>
<dbReference type="InterPro" id="IPR022047">
    <property type="entry name" value="Microcephalin-like"/>
</dbReference>
<reference evidence="3 4" key="1">
    <citation type="journal article" date="2018" name="Nat. Ecol. Evol.">
        <title>Genomic signatures of mitonuclear coevolution across populations of Tigriopus californicus.</title>
        <authorList>
            <person name="Barreto F.S."/>
            <person name="Watson E.T."/>
            <person name="Lima T.G."/>
            <person name="Willett C.S."/>
            <person name="Edmands S."/>
            <person name="Li W."/>
            <person name="Burton R.S."/>
        </authorList>
    </citation>
    <scope>NUCLEOTIDE SEQUENCE [LARGE SCALE GENOMIC DNA]</scope>
    <source>
        <strain evidence="3 4">San Diego</strain>
    </source>
</reference>
<dbReference type="SUPFAM" id="SSF52113">
    <property type="entry name" value="BRCT domain"/>
    <property type="match status" value="3"/>
</dbReference>
<keyword evidence="4" id="KW-1185">Reference proteome</keyword>
<feature type="region of interest" description="Disordered" evidence="1">
    <location>
        <begin position="317"/>
        <end position="340"/>
    </location>
</feature>
<dbReference type="STRING" id="6832.A0A553PKJ7"/>
<name>A0A553PKJ7_TIGCA</name>
<evidence type="ECO:0000259" key="2">
    <source>
        <dbReference type="PROSITE" id="PS50172"/>
    </source>
</evidence>
<feature type="region of interest" description="Disordered" evidence="1">
    <location>
        <begin position="611"/>
        <end position="649"/>
    </location>
</feature>
<dbReference type="CDD" id="cd17716">
    <property type="entry name" value="BRCT_microcephalin_rpt1"/>
    <property type="match status" value="1"/>
</dbReference>
<evidence type="ECO:0000313" key="3">
    <source>
        <dbReference type="EMBL" id="TRY78196.1"/>
    </source>
</evidence>
<feature type="region of interest" description="Disordered" evidence="1">
    <location>
        <begin position="1"/>
        <end position="95"/>
    </location>
</feature>
<comment type="caution">
    <text evidence="3">The sequence shown here is derived from an EMBL/GenBank/DDBJ whole genome shotgun (WGS) entry which is preliminary data.</text>
</comment>
<dbReference type="SMART" id="SM00292">
    <property type="entry name" value="BRCT"/>
    <property type="match status" value="3"/>
</dbReference>
<feature type="domain" description="BRCT" evidence="2">
    <location>
        <begin position="786"/>
        <end position="861"/>
    </location>
</feature>
<dbReference type="PROSITE" id="PS50172">
    <property type="entry name" value="BRCT"/>
    <property type="match status" value="3"/>
</dbReference>
<dbReference type="OMA" id="SICKERW"/>
<dbReference type="PANTHER" id="PTHR14625:SF3">
    <property type="entry name" value="MICROCEPHALIN"/>
    <property type="match status" value="1"/>
</dbReference>
<feature type="region of interest" description="Disordered" evidence="1">
    <location>
        <begin position="371"/>
        <end position="396"/>
    </location>
</feature>
<dbReference type="InterPro" id="IPR036420">
    <property type="entry name" value="BRCT_dom_sf"/>
</dbReference>
<accession>A0A553PKJ7</accession>
<protein>
    <recommendedName>
        <fullName evidence="2">BRCT domain-containing protein</fullName>
    </recommendedName>
</protein>
<dbReference type="EMBL" id="VCGU01000003">
    <property type="protein sequence ID" value="TRY78196.1"/>
    <property type="molecule type" value="Genomic_DNA"/>
</dbReference>
<sequence length="864" mass="95676">SGSVTSETPEPRRSTRLSLARGHASGGRVVPDTPTSPVHHPTHILETPDSQPGPGRPTGLDVPRPRRIQHPVFAQASPHRGSAARPRSYVAATQEATAQAKVDQWLQSQASPSPGPASGLSPTLRTCRLDSPMHLTPANINARLDLETEVTFRPHAGISVTDLSTDSAQALIAQWEDRGAGPERPTPGVASTQILASVVACVQVRSRHENRSKFVEEELARLGALITGNLTKKTTHLIFKDGSLSTYNKAKRQGCFIVSVRWVLTSRDLGYRADESQFPSVSCSQYDSPGLFPKLRKLKSMQPKSDDEMRQWIEARSRRRAKGREPSFIGPPEASPLFRPGPPLQWVPPIERSQDKDDILNILDELRSPMLWTSPKPATPRAAGTPLGSPCSSEDFDTPLARRLVKKYFRTPVPDPPGTPLSRSNSNGASTPGLRSPLTRPNGTEPEPQNDPGHSSPEPESASEPASSPFFAKAKGLSSSCDRNIDPPRRNLAADGWLAEEKMGKQCREASLWQNREEKKALITPNKPIQPVIKKNLKFKKRHQLFSQNDLLSETPDLVQTDVLKPIVENVHTQVAVKTVPKTKSKTKIIKDRSRIVMAQPPRRTQIKEPTKHIRKEKKVKCPNVTSSTASSSSSFPTQARRIQPSRRSSVEFMTPKVKKCPKRPLWSEIVCTACSEEELTVTRQVLNTLGKFKLASKVTPSTSHVIVGGDQGRWRTINWLKGVLQGCWIVSIQWVRDCLEHAYHVDEEPYERVDLSTAVQRCRLDRTSFGQDVYKSDLFASVGPVYIRASRTHQVSRTELKELVQLGGGQVVKRAREAHVIIGESEKTVDIGGGKTHLLESWILDSIQHHEIQPVSDYLLQSA</sequence>
<dbReference type="AlphaFoldDB" id="A0A553PKJ7"/>
<evidence type="ECO:0000313" key="4">
    <source>
        <dbReference type="Proteomes" id="UP000318571"/>
    </source>
</evidence>
<dbReference type="CDD" id="cd17751">
    <property type="entry name" value="BRCT_microcephalin_rpt3"/>
    <property type="match status" value="1"/>
</dbReference>
<dbReference type="CDD" id="cd17736">
    <property type="entry name" value="BRCT_microcephalin_rpt2"/>
    <property type="match status" value="1"/>
</dbReference>
<feature type="compositionally biased region" description="Polar residues" evidence="1">
    <location>
        <begin position="421"/>
        <end position="430"/>
    </location>
</feature>
<dbReference type="Proteomes" id="UP000318571">
    <property type="component" value="Chromosome 11"/>
</dbReference>
<proteinExistence type="predicted"/>
<feature type="compositionally biased region" description="Low complexity" evidence="1">
    <location>
        <begin position="626"/>
        <end position="635"/>
    </location>
</feature>
<gene>
    <name evidence="3" type="ORF">TCAL_06764</name>
</gene>
<dbReference type="Gene3D" id="3.40.50.10190">
    <property type="entry name" value="BRCT domain"/>
    <property type="match status" value="3"/>
</dbReference>
<dbReference type="Pfam" id="PF12738">
    <property type="entry name" value="PTCB-BRCT"/>
    <property type="match status" value="1"/>
</dbReference>
<feature type="non-terminal residue" evidence="3">
    <location>
        <position position="1"/>
    </location>
</feature>
<organism evidence="3 4">
    <name type="scientific">Tigriopus californicus</name>
    <name type="common">Marine copepod</name>
    <dbReference type="NCBI Taxonomy" id="6832"/>
    <lineage>
        <taxon>Eukaryota</taxon>
        <taxon>Metazoa</taxon>
        <taxon>Ecdysozoa</taxon>
        <taxon>Arthropoda</taxon>
        <taxon>Crustacea</taxon>
        <taxon>Multicrustacea</taxon>
        <taxon>Hexanauplia</taxon>
        <taxon>Copepoda</taxon>
        <taxon>Harpacticoida</taxon>
        <taxon>Harpacticidae</taxon>
        <taxon>Tigriopus</taxon>
    </lineage>
</organism>
<dbReference type="PANTHER" id="PTHR14625">
    <property type="entry name" value="MICROCEPHALIN"/>
    <property type="match status" value="1"/>
</dbReference>
<dbReference type="GO" id="GO:0000278">
    <property type="term" value="P:mitotic cell cycle"/>
    <property type="evidence" value="ECO:0007669"/>
    <property type="project" value="TreeGrafter"/>
</dbReference>
<evidence type="ECO:0000256" key="1">
    <source>
        <dbReference type="SAM" id="MobiDB-lite"/>
    </source>
</evidence>
<feature type="domain" description="BRCT" evidence="2">
    <location>
        <begin position="694"/>
        <end position="753"/>
    </location>
</feature>
<feature type="domain" description="BRCT" evidence="2">
    <location>
        <begin position="190"/>
        <end position="280"/>
    </location>
</feature>
<dbReference type="InterPro" id="IPR001357">
    <property type="entry name" value="BRCT_dom"/>
</dbReference>